<organism evidence="1 2">
    <name type="scientific">Paramecium pentaurelia</name>
    <dbReference type="NCBI Taxonomy" id="43138"/>
    <lineage>
        <taxon>Eukaryota</taxon>
        <taxon>Sar</taxon>
        <taxon>Alveolata</taxon>
        <taxon>Ciliophora</taxon>
        <taxon>Intramacronucleata</taxon>
        <taxon>Oligohymenophorea</taxon>
        <taxon>Peniculida</taxon>
        <taxon>Parameciidae</taxon>
        <taxon>Paramecium</taxon>
    </lineage>
</organism>
<gene>
    <name evidence="1" type="ORF">PPENT_87.1.T0020008</name>
</gene>
<protein>
    <submittedName>
        <fullName evidence="1">Uncharacterized protein</fullName>
    </submittedName>
</protein>
<evidence type="ECO:0000313" key="1">
    <source>
        <dbReference type="EMBL" id="CAD8132662.1"/>
    </source>
</evidence>
<dbReference type="EMBL" id="CAJJDO010000002">
    <property type="protein sequence ID" value="CAD8132662.1"/>
    <property type="molecule type" value="Genomic_DNA"/>
</dbReference>
<sequence length="107" mass="12988">MFKKIDFLKQTYRLIKTNIKLISSGIQSKLKQYSIKAISSSQTQKYFWSLQIIVLKYHQHLKKKQKEVFKSQTHSLQKIPLIKYFKYQRVILEMQFRLDIDCELKKT</sequence>
<dbReference type="Proteomes" id="UP000689195">
    <property type="component" value="Unassembled WGS sequence"/>
</dbReference>
<reference evidence="1" key="1">
    <citation type="submission" date="2021-01" db="EMBL/GenBank/DDBJ databases">
        <authorList>
            <consortium name="Genoscope - CEA"/>
            <person name="William W."/>
        </authorList>
    </citation>
    <scope>NUCLEOTIDE SEQUENCE</scope>
</reference>
<proteinExistence type="predicted"/>
<name>A0A8S1RYW6_9CILI</name>
<evidence type="ECO:0000313" key="2">
    <source>
        <dbReference type="Proteomes" id="UP000689195"/>
    </source>
</evidence>
<dbReference type="AlphaFoldDB" id="A0A8S1RYW6"/>
<comment type="caution">
    <text evidence="1">The sequence shown here is derived from an EMBL/GenBank/DDBJ whole genome shotgun (WGS) entry which is preliminary data.</text>
</comment>
<accession>A0A8S1RYW6</accession>
<keyword evidence="2" id="KW-1185">Reference proteome</keyword>